<dbReference type="EMBL" id="AP023367">
    <property type="protein sequence ID" value="BCJ95625.1"/>
    <property type="molecule type" value="Genomic_DNA"/>
</dbReference>
<evidence type="ECO:0000313" key="1">
    <source>
        <dbReference type="EMBL" id="BCJ95625.1"/>
    </source>
</evidence>
<protein>
    <submittedName>
        <fullName evidence="1">Uncharacterized protein</fullName>
    </submittedName>
</protein>
<evidence type="ECO:0000313" key="2">
    <source>
        <dbReference type="Proteomes" id="UP000515561"/>
    </source>
</evidence>
<proteinExistence type="predicted"/>
<dbReference type="AlphaFoldDB" id="A0A6S6R8W8"/>
<dbReference type="KEGG" id="acel:acsn021_31940"/>
<organism evidence="1 2">
    <name type="scientific">Anaerocolumna cellulosilytica</name>
    <dbReference type="NCBI Taxonomy" id="433286"/>
    <lineage>
        <taxon>Bacteria</taxon>
        <taxon>Bacillati</taxon>
        <taxon>Bacillota</taxon>
        <taxon>Clostridia</taxon>
        <taxon>Lachnospirales</taxon>
        <taxon>Lachnospiraceae</taxon>
        <taxon>Anaerocolumna</taxon>
    </lineage>
</organism>
<sequence>MSKVLMLTKVQLRTAFSFHSSKPSKKNLLFYSSFLAIILLLAGTSFVYSYTLGMALLSIPGADSEKILVLLPELMMAATSLITLLTTIYKVKGTLFGFKDYDMIMSLPVRTGEIAASRLLLLYLVNLLFTLIIMIPAGLVYGILAKASISYYILHMLTVFLIPLIPMIIATAIGTITMVISLRFKYSNSIHLLLILLMLSGVIILSFRSDNSPQQLGEMSALITKQVEELYPLAGLYERAVCGGESVSLILFISSSVLAFLLFARVIGWRFKKINTCLLATVTNGKYKLSTLTQSAPIKALYRKELKRYLSSNLYVLNTAMGIVMLTIGAVVALFAGERKLAQILEIPEMADMLGALAPVFVSGCIATCYITACSISLEGKNLWILKKAPISPMSIFSSKIAVSLTITLPAVILDGILIAIGFRLNIGETILVLLMPACYTVFIAAAGLIINLHLPNFNWTTEVSAIKQSGAALTAAFFGLITAVIPGIAVVLLGPFVSPLIINSLTTVIVVLCSLIMLYYLKTRGSRLFIEL</sequence>
<dbReference type="RefSeq" id="WP_184093413.1">
    <property type="nucleotide sequence ID" value="NZ_AP023367.1"/>
</dbReference>
<reference evidence="1 2" key="1">
    <citation type="journal article" date="2016" name="Int. J. Syst. Evol. Microbiol.">
        <title>Descriptions of Anaerotaenia torta gen. nov., sp. nov. and Anaerocolumna cellulosilytica gen. nov., sp. nov. isolated from a methanogenic reactor of cattle waste.</title>
        <authorList>
            <person name="Uek A."/>
            <person name="Ohtaki Y."/>
            <person name="Kaku N."/>
            <person name="Ueki K."/>
        </authorList>
    </citation>
    <scope>NUCLEOTIDE SEQUENCE [LARGE SCALE GENOMIC DNA]</scope>
    <source>
        <strain evidence="1 2">SN021</strain>
    </source>
</reference>
<gene>
    <name evidence="1" type="ORF">acsn021_31940</name>
</gene>
<keyword evidence="2" id="KW-1185">Reference proteome</keyword>
<name>A0A6S6R8W8_9FIRM</name>
<dbReference type="Proteomes" id="UP000515561">
    <property type="component" value="Chromosome"/>
</dbReference>
<accession>A0A6S6R8W8</accession>